<gene>
    <name evidence="2" type="primary">ydhD</name>
    <name evidence="2" type="ORF">UV73_C0004G0015</name>
</gene>
<dbReference type="PANTHER" id="PTHR46066:SF2">
    <property type="entry name" value="CHITINASE DOMAIN-CONTAINING PROTEIN 1"/>
    <property type="match status" value="1"/>
</dbReference>
<dbReference type="InterPro" id="IPR029070">
    <property type="entry name" value="Chitinase_insertion_sf"/>
</dbReference>
<dbReference type="GO" id="GO:0008061">
    <property type="term" value="F:chitin binding"/>
    <property type="evidence" value="ECO:0007669"/>
    <property type="project" value="InterPro"/>
</dbReference>
<dbReference type="InterPro" id="IPR017853">
    <property type="entry name" value="GH"/>
</dbReference>
<sequence length="369" mass="42794">MFRFKILMTLFFLPVALAAGYFFNLNKNIKDQKPEIKTDDLSIRASIPYWVQTDAVKSLNENYKQISSLSLFWYFIDNDGKLAKYADATEDKKIIEFAHEKGIKVSAVITNLPEDENTSWDSDLVERNISTKEDRDKHIGEIIKIGKSLPFDGITIDYEEVDENFREEYTDFISELAQSLYREKLFLGVALHPKSGENKISENNGSRSQDWTALAKAADELYIMGYGEHWQQSRAGPIASIGWLEEILMYADSLNLPLNKFYLGLPMYGLDWNRDDDQSAEGLSYRDIYELLSSKSIQEDWDNLVASPYFEYTDDEEEEHVVWYENARSIRSKMTLARKFGFKGVNFWHLGGEDPAIWNDIKSKNYRLE</sequence>
<dbReference type="Pfam" id="PF00704">
    <property type="entry name" value="Glyco_hydro_18"/>
    <property type="match status" value="1"/>
</dbReference>
<organism evidence="2 3">
    <name type="scientific">Candidatus Gottesmanbacteria bacterium GW2011_GWA2_43_14</name>
    <dbReference type="NCBI Taxonomy" id="1618443"/>
    <lineage>
        <taxon>Bacteria</taxon>
        <taxon>Candidatus Gottesmaniibacteriota</taxon>
    </lineage>
</organism>
<dbReference type="SMART" id="SM00636">
    <property type="entry name" value="Glyco_18"/>
    <property type="match status" value="1"/>
</dbReference>
<dbReference type="InterPro" id="IPR001223">
    <property type="entry name" value="Glyco_hydro18_cat"/>
</dbReference>
<evidence type="ECO:0000313" key="3">
    <source>
        <dbReference type="Proteomes" id="UP000034894"/>
    </source>
</evidence>
<dbReference type="STRING" id="1618443.UV73_C0004G0015"/>
<dbReference type="SUPFAM" id="SSF51445">
    <property type="entry name" value="(Trans)glycosidases"/>
    <property type="match status" value="1"/>
</dbReference>
<evidence type="ECO:0000259" key="1">
    <source>
        <dbReference type="PROSITE" id="PS51910"/>
    </source>
</evidence>
<comment type="caution">
    <text evidence="2">The sequence shown here is derived from an EMBL/GenBank/DDBJ whole genome shotgun (WGS) entry which is preliminary data.</text>
</comment>
<dbReference type="PANTHER" id="PTHR46066">
    <property type="entry name" value="CHITINASE DOMAIN-CONTAINING PROTEIN 1 FAMILY MEMBER"/>
    <property type="match status" value="1"/>
</dbReference>
<dbReference type="InterPro" id="IPR011583">
    <property type="entry name" value="Chitinase_II/V-like_cat"/>
</dbReference>
<accession>A0A0G1GGE0</accession>
<dbReference type="GO" id="GO:0016787">
    <property type="term" value="F:hydrolase activity"/>
    <property type="evidence" value="ECO:0007669"/>
    <property type="project" value="UniProtKB-KW"/>
</dbReference>
<evidence type="ECO:0000313" key="2">
    <source>
        <dbReference type="EMBL" id="KKS97873.1"/>
    </source>
</evidence>
<dbReference type="Proteomes" id="UP000034894">
    <property type="component" value="Unassembled WGS sequence"/>
</dbReference>
<feature type="domain" description="GH18" evidence="1">
    <location>
        <begin position="44"/>
        <end position="368"/>
    </location>
</feature>
<dbReference type="Gene3D" id="3.10.50.10">
    <property type="match status" value="1"/>
</dbReference>
<reference evidence="2 3" key="1">
    <citation type="journal article" date="2015" name="Nature">
        <title>rRNA introns, odd ribosomes, and small enigmatic genomes across a large radiation of phyla.</title>
        <authorList>
            <person name="Brown C.T."/>
            <person name="Hug L.A."/>
            <person name="Thomas B.C."/>
            <person name="Sharon I."/>
            <person name="Castelle C.J."/>
            <person name="Singh A."/>
            <person name="Wilkins M.J."/>
            <person name="Williams K.H."/>
            <person name="Banfield J.F."/>
        </authorList>
    </citation>
    <scope>NUCLEOTIDE SEQUENCE [LARGE SCALE GENOMIC DNA]</scope>
</reference>
<proteinExistence type="predicted"/>
<dbReference type="Gene3D" id="3.20.20.80">
    <property type="entry name" value="Glycosidases"/>
    <property type="match status" value="1"/>
</dbReference>
<dbReference type="PATRIC" id="fig|1618443.3.peg.669"/>
<dbReference type="AlphaFoldDB" id="A0A0G1GGE0"/>
<dbReference type="PROSITE" id="PS51910">
    <property type="entry name" value="GH18_2"/>
    <property type="match status" value="1"/>
</dbReference>
<dbReference type="EMBL" id="LCFP01000004">
    <property type="protein sequence ID" value="KKS97873.1"/>
    <property type="molecule type" value="Genomic_DNA"/>
</dbReference>
<name>A0A0G1GGE0_9BACT</name>
<keyword evidence="2" id="KW-0378">Hydrolase</keyword>
<dbReference type="GO" id="GO:0005975">
    <property type="term" value="P:carbohydrate metabolic process"/>
    <property type="evidence" value="ECO:0007669"/>
    <property type="project" value="InterPro"/>
</dbReference>
<protein>
    <submittedName>
        <fullName evidence="2">Peptidoglycan hydrolase</fullName>
    </submittedName>
</protein>